<reference evidence="2" key="1">
    <citation type="submission" date="2023-07" db="EMBL/GenBank/DDBJ databases">
        <authorList>
            <person name="Kim M.K."/>
        </authorList>
    </citation>
    <scope>NUCLEOTIDE SEQUENCE</scope>
    <source>
        <strain evidence="2">CA1-15</strain>
    </source>
</reference>
<dbReference type="EMBL" id="JAUQSZ010000013">
    <property type="protein sequence ID" value="MDO7844099.1"/>
    <property type="molecule type" value="Genomic_DNA"/>
</dbReference>
<dbReference type="InterPro" id="IPR046981">
    <property type="entry name" value="G1P_cyt_trans"/>
</dbReference>
<name>A0ABT9A428_9SPHN</name>
<proteinExistence type="predicted"/>
<dbReference type="Proteomes" id="UP001176468">
    <property type="component" value="Unassembled WGS sequence"/>
</dbReference>
<dbReference type="PANTHER" id="PTHR47183:SF1">
    <property type="entry name" value="GLUCOSE-1-PHOSPHATE CYTIDYLYLTRANSFERASE"/>
    <property type="match status" value="1"/>
</dbReference>
<dbReference type="PANTHER" id="PTHR47183">
    <property type="entry name" value="GLUCOSE-1-PHOSPHATE CYTIDYLYLTRANSFERASE-RELATED"/>
    <property type="match status" value="1"/>
</dbReference>
<dbReference type="SUPFAM" id="SSF53448">
    <property type="entry name" value="Nucleotide-diphospho-sugar transferases"/>
    <property type="match status" value="1"/>
</dbReference>
<dbReference type="CDD" id="cd02524">
    <property type="entry name" value="G1P_cytidylyltransferase"/>
    <property type="match status" value="1"/>
</dbReference>
<dbReference type="InterPro" id="IPR013446">
    <property type="entry name" value="G1P_cyt_trans-like"/>
</dbReference>
<dbReference type="EC" id="2.7.7.33" evidence="2"/>
<evidence type="ECO:0000313" key="2">
    <source>
        <dbReference type="EMBL" id="MDO7844099.1"/>
    </source>
</evidence>
<organism evidence="2 3">
    <name type="scientific">Sphingomonas immobilis</name>
    <dbReference type="NCBI Taxonomy" id="3063997"/>
    <lineage>
        <taxon>Bacteria</taxon>
        <taxon>Pseudomonadati</taxon>
        <taxon>Pseudomonadota</taxon>
        <taxon>Alphaproteobacteria</taxon>
        <taxon>Sphingomonadales</taxon>
        <taxon>Sphingomonadaceae</taxon>
        <taxon>Sphingomonas</taxon>
    </lineage>
</organism>
<evidence type="ECO:0000313" key="3">
    <source>
        <dbReference type="Proteomes" id="UP001176468"/>
    </source>
</evidence>
<comment type="caution">
    <text evidence="2">The sequence shown here is derived from an EMBL/GenBank/DDBJ whole genome shotgun (WGS) entry which is preliminary data.</text>
</comment>
<keyword evidence="2" id="KW-0548">Nucleotidyltransferase</keyword>
<dbReference type="GO" id="GO:0047343">
    <property type="term" value="F:glucose-1-phosphate cytidylyltransferase activity"/>
    <property type="evidence" value="ECO:0007669"/>
    <property type="project" value="UniProtKB-EC"/>
</dbReference>
<dbReference type="RefSeq" id="WP_304562560.1">
    <property type="nucleotide sequence ID" value="NZ_JAUQSZ010000013.1"/>
</dbReference>
<protein>
    <submittedName>
        <fullName evidence="2">Glucose-1-phosphate cytidylyltransferase</fullName>
        <ecNumber evidence="2">2.7.7.33</ecNumber>
    </submittedName>
</protein>
<dbReference type="InterPro" id="IPR005835">
    <property type="entry name" value="NTP_transferase_dom"/>
</dbReference>
<feature type="domain" description="Nucleotidyl transferase" evidence="1">
    <location>
        <begin position="2"/>
        <end position="202"/>
    </location>
</feature>
<gene>
    <name evidence="2" type="primary">rfbF</name>
    <name evidence="2" type="ORF">Q5H94_17360</name>
</gene>
<accession>A0ABT9A428</accession>
<keyword evidence="2" id="KW-0808">Transferase</keyword>
<dbReference type="Pfam" id="PF00483">
    <property type="entry name" value="NTP_transferase"/>
    <property type="match status" value="1"/>
</dbReference>
<dbReference type="InterPro" id="IPR029044">
    <property type="entry name" value="Nucleotide-diphossugar_trans"/>
</dbReference>
<evidence type="ECO:0000259" key="1">
    <source>
        <dbReference type="Pfam" id="PF00483"/>
    </source>
</evidence>
<keyword evidence="3" id="KW-1185">Reference proteome</keyword>
<dbReference type="NCBIfam" id="TIGR02623">
    <property type="entry name" value="G1P_cyt_trans"/>
    <property type="match status" value="1"/>
</dbReference>
<dbReference type="Gene3D" id="3.90.550.10">
    <property type="entry name" value="Spore Coat Polysaccharide Biosynthesis Protein SpsA, Chain A"/>
    <property type="match status" value="1"/>
</dbReference>
<sequence length="256" mass="28655">MKVVILAGGLGTRIAEETSVRPKPMVEIGGRPILWHIMKLYAHAGLTDFVVCLGYKGYLIKEYFANYARHMSDITVHTATGEIQVHRNEAEDWRISLIDTGEETMTGGRLKRALAHVDDDTFCLTYGDGVSDVDIAGGIAFHKSHGRKATVTAVRPLSRFGQLMLDGTAVTDFREKPIEEGGWINGGFFVLDRSVGDYIAGDAVTWEFEPMARLATEGNLQAYFHNGFWQPMDTLRDRQFLESLWASKKAPWKLWA</sequence>